<dbReference type="Proteomes" id="UP001501436">
    <property type="component" value="Unassembled WGS sequence"/>
</dbReference>
<accession>A0ABP9FL06</accession>
<protein>
    <submittedName>
        <fullName evidence="1">Acyltransferase</fullName>
    </submittedName>
</protein>
<name>A0ABP9FL06_9SPHI</name>
<dbReference type="RefSeq" id="WP_345329036.1">
    <property type="nucleotide sequence ID" value="NZ_BAABJI010000001.1"/>
</dbReference>
<reference evidence="2" key="1">
    <citation type="journal article" date="2019" name="Int. J. Syst. Evol. Microbiol.">
        <title>The Global Catalogue of Microorganisms (GCM) 10K type strain sequencing project: providing services to taxonomists for standard genome sequencing and annotation.</title>
        <authorList>
            <consortium name="The Broad Institute Genomics Platform"/>
            <consortium name="The Broad Institute Genome Sequencing Center for Infectious Disease"/>
            <person name="Wu L."/>
            <person name="Ma J."/>
        </authorList>
    </citation>
    <scope>NUCLEOTIDE SEQUENCE [LARGE SCALE GENOMIC DNA]</scope>
    <source>
        <strain evidence="2">JCM 18283</strain>
    </source>
</reference>
<dbReference type="PANTHER" id="PTHR23416:SF78">
    <property type="entry name" value="LIPOPOLYSACCHARIDE BIOSYNTHESIS O-ACETYL TRANSFERASE WBBJ-RELATED"/>
    <property type="match status" value="1"/>
</dbReference>
<dbReference type="Gene3D" id="2.160.10.10">
    <property type="entry name" value="Hexapeptide repeat proteins"/>
    <property type="match status" value="1"/>
</dbReference>
<dbReference type="PANTHER" id="PTHR23416">
    <property type="entry name" value="SIALIC ACID SYNTHASE-RELATED"/>
    <property type="match status" value="1"/>
</dbReference>
<dbReference type="SUPFAM" id="SSF51161">
    <property type="entry name" value="Trimeric LpxA-like enzymes"/>
    <property type="match status" value="1"/>
</dbReference>
<keyword evidence="1" id="KW-0808">Transferase</keyword>
<keyword evidence="1" id="KW-0012">Acyltransferase</keyword>
<proteinExistence type="predicted"/>
<keyword evidence="2" id="KW-1185">Reference proteome</keyword>
<dbReference type="InterPro" id="IPR011004">
    <property type="entry name" value="Trimer_LpxA-like_sf"/>
</dbReference>
<organism evidence="1 2">
    <name type="scientific">Mucilaginibacter defluvii</name>
    <dbReference type="NCBI Taxonomy" id="1196019"/>
    <lineage>
        <taxon>Bacteria</taxon>
        <taxon>Pseudomonadati</taxon>
        <taxon>Bacteroidota</taxon>
        <taxon>Sphingobacteriia</taxon>
        <taxon>Sphingobacteriales</taxon>
        <taxon>Sphingobacteriaceae</taxon>
        <taxon>Mucilaginibacter</taxon>
    </lineage>
</organism>
<comment type="caution">
    <text evidence="1">The sequence shown here is derived from an EMBL/GenBank/DDBJ whole genome shotgun (WGS) entry which is preliminary data.</text>
</comment>
<evidence type="ECO:0000313" key="1">
    <source>
        <dbReference type="EMBL" id="GAA4903549.1"/>
    </source>
</evidence>
<evidence type="ECO:0000313" key="2">
    <source>
        <dbReference type="Proteomes" id="UP001501436"/>
    </source>
</evidence>
<dbReference type="InterPro" id="IPR051159">
    <property type="entry name" value="Hexapeptide_acetyltransf"/>
</dbReference>
<dbReference type="GO" id="GO:0016746">
    <property type="term" value="F:acyltransferase activity"/>
    <property type="evidence" value="ECO:0007669"/>
    <property type="project" value="UniProtKB-KW"/>
</dbReference>
<gene>
    <name evidence="1" type="ORF">GCM10023313_02620</name>
</gene>
<dbReference type="EMBL" id="BAABJI010000001">
    <property type="protein sequence ID" value="GAA4903549.1"/>
    <property type="molecule type" value="Genomic_DNA"/>
</dbReference>
<sequence length="240" mass="25840">MSSPLRYLRGLSQSLKKLSPSLHSKVLNVANRSSELFMLKITDKGKGNKIDYSSVLFKTVKVRFSGNNNTITLGKNAKLLNVTIHVKGSGHKLLIGENCIIQNSKLWFEDDNSLIAIGAGTDMRGAAIAVTEPSGSITIGDGCLFAAGLDIRNGDSHSILDKTTGKRINYASDISIADRVWIGRDVSILKGASVSSESVIGTRSLVPGKQYPANVLIAGIPAKVVKENITWDAKRIYDNI</sequence>